<keyword evidence="15" id="KW-1185">Reference proteome</keyword>
<comment type="function">
    <text evidence="1">The transhydrogenation between NADH and NADP is coupled to respiration and ATP hydrolysis and functions as a proton pump across the membrane.</text>
</comment>
<dbReference type="Pfam" id="PF05222">
    <property type="entry name" value="AlaDh_PNT_N"/>
    <property type="match status" value="1"/>
</dbReference>
<dbReference type="InterPro" id="IPR007698">
    <property type="entry name" value="AlaDH/PNT_NAD(H)-bd"/>
</dbReference>
<feature type="domain" description="Alanine dehydrogenase/pyridine nucleotide transhydrogenase NAD(H)-binding" evidence="12">
    <location>
        <begin position="147"/>
        <end position="311"/>
    </location>
</feature>
<evidence type="ECO:0000259" key="12">
    <source>
        <dbReference type="SMART" id="SM01002"/>
    </source>
</evidence>
<keyword evidence="4" id="KW-0547">Nucleotide-binding</keyword>
<dbReference type="GO" id="GO:0008750">
    <property type="term" value="F:proton-translocating NAD(P)+ transhydrogenase activity"/>
    <property type="evidence" value="ECO:0007669"/>
    <property type="project" value="UniProtKB-EC"/>
</dbReference>
<dbReference type="PANTHER" id="PTHR10160:SF19">
    <property type="entry name" value="PROTON-TRANSLOCATING NAD(P)(+) TRANSHYDROGENASE"/>
    <property type="match status" value="1"/>
</dbReference>
<evidence type="ECO:0000256" key="6">
    <source>
        <dbReference type="ARBA" id="ARBA00022967"/>
    </source>
</evidence>
<dbReference type="EMBL" id="LNYA01000015">
    <property type="protein sequence ID" value="KTC98753.1"/>
    <property type="molecule type" value="Genomic_DNA"/>
</dbReference>
<dbReference type="PATRIC" id="fig|448.7.peg.757"/>
<proteinExistence type="inferred from homology"/>
<dbReference type="OrthoDB" id="9804592at2"/>
<keyword evidence="7" id="KW-0520">NAD</keyword>
<dbReference type="AlphaFoldDB" id="A0A0W0TSS3"/>
<dbReference type="SMART" id="SM01002">
    <property type="entry name" value="AlaDh_PNT_C"/>
    <property type="match status" value="1"/>
</dbReference>
<dbReference type="Pfam" id="PF01262">
    <property type="entry name" value="AlaDh_PNT_C"/>
    <property type="match status" value="1"/>
</dbReference>
<dbReference type="InterPro" id="IPR036291">
    <property type="entry name" value="NAD(P)-bd_dom_sf"/>
</dbReference>
<feature type="domain" description="Alanine dehydrogenase/pyridine nucleotide transhydrogenase N-terminal" evidence="13">
    <location>
        <begin position="3"/>
        <end position="138"/>
    </location>
</feature>
<dbReference type="PANTHER" id="PTHR10160">
    <property type="entry name" value="NAD(P) TRANSHYDROGENASE"/>
    <property type="match status" value="1"/>
</dbReference>
<dbReference type="SMART" id="SM01003">
    <property type="entry name" value="AlaDh_PNT_N"/>
    <property type="match status" value="1"/>
</dbReference>
<dbReference type="RefSeq" id="WP_058525901.1">
    <property type="nucleotide sequence ID" value="NZ_CAAAHY010000052.1"/>
</dbReference>
<accession>A0A0W0TSS3</accession>
<dbReference type="PROSITE" id="PS00837">
    <property type="entry name" value="ALADH_PNT_2"/>
    <property type="match status" value="1"/>
</dbReference>
<comment type="caution">
    <text evidence="14">The sequence shown here is derived from an EMBL/GenBank/DDBJ whole genome shotgun (WGS) entry which is preliminary data.</text>
</comment>
<name>A0A0W0TSS3_LEGER</name>
<dbReference type="NCBIfam" id="NF006942">
    <property type="entry name" value="PRK09424.1"/>
    <property type="match status" value="1"/>
</dbReference>
<dbReference type="SUPFAM" id="SSF51735">
    <property type="entry name" value="NAD(P)-binding Rossmann-fold domains"/>
    <property type="match status" value="1"/>
</dbReference>
<dbReference type="GO" id="GO:0005886">
    <property type="term" value="C:plasma membrane"/>
    <property type="evidence" value="ECO:0007669"/>
    <property type="project" value="TreeGrafter"/>
</dbReference>
<dbReference type="STRING" id="448.Lery_0724"/>
<dbReference type="CDD" id="cd05304">
    <property type="entry name" value="Rubrum_tdh"/>
    <property type="match status" value="1"/>
</dbReference>
<dbReference type="InterPro" id="IPR008143">
    <property type="entry name" value="Ala_DH/PNT_CS2"/>
</dbReference>
<dbReference type="InterPro" id="IPR007886">
    <property type="entry name" value="AlaDH/PNT_N"/>
</dbReference>
<dbReference type="Proteomes" id="UP000054773">
    <property type="component" value="Unassembled WGS sequence"/>
</dbReference>
<evidence type="ECO:0000256" key="4">
    <source>
        <dbReference type="ARBA" id="ARBA00022741"/>
    </source>
</evidence>
<evidence type="ECO:0000313" key="15">
    <source>
        <dbReference type="Proteomes" id="UP000054773"/>
    </source>
</evidence>
<evidence type="ECO:0000256" key="11">
    <source>
        <dbReference type="ARBA" id="ARBA00084087"/>
    </source>
</evidence>
<reference evidence="14 15" key="1">
    <citation type="submission" date="2015-11" db="EMBL/GenBank/DDBJ databases">
        <title>Genomic analysis of 38 Legionella species identifies large and diverse effector repertoires.</title>
        <authorList>
            <person name="Burstein D."/>
            <person name="Amaro F."/>
            <person name="Zusman T."/>
            <person name="Lifshitz Z."/>
            <person name="Cohen O."/>
            <person name="Gilbert J.A."/>
            <person name="Pupko T."/>
            <person name="Shuman H.A."/>
            <person name="Segal G."/>
        </authorList>
    </citation>
    <scope>NUCLEOTIDE SEQUENCE [LARGE SCALE GENOMIC DNA]</scope>
    <source>
        <strain evidence="14 15">SE-32A-C8</strain>
    </source>
</reference>
<evidence type="ECO:0000256" key="5">
    <source>
        <dbReference type="ARBA" id="ARBA00022857"/>
    </source>
</evidence>
<evidence type="ECO:0000256" key="7">
    <source>
        <dbReference type="ARBA" id="ARBA00023027"/>
    </source>
</evidence>
<evidence type="ECO:0000256" key="1">
    <source>
        <dbReference type="ARBA" id="ARBA00003943"/>
    </source>
</evidence>
<comment type="catalytic activity">
    <reaction evidence="8">
        <text>NAD(+) + NADPH + H(+)(in) = NADH + NADP(+) + H(+)(out)</text>
        <dbReference type="Rhea" id="RHEA:47992"/>
        <dbReference type="ChEBI" id="CHEBI:15378"/>
        <dbReference type="ChEBI" id="CHEBI:57540"/>
        <dbReference type="ChEBI" id="CHEBI:57783"/>
        <dbReference type="ChEBI" id="CHEBI:57945"/>
        <dbReference type="ChEBI" id="CHEBI:58349"/>
        <dbReference type="EC" id="7.1.1.1"/>
    </reaction>
</comment>
<gene>
    <name evidence="14" type="primary">pntA</name>
    <name evidence="14" type="ORF">Lery_0724</name>
</gene>
<dbReference type="GO" id="GO:0016491">
    <property type="term" value="F:oxidoreductase activity"/>
    <property type="evidence" value="ECO:0007669"/>
    <property type="project" value="InterPro"/>
</dbReference>
<sequence>MIIVALNEHPGDTRAAITPNSLKHYQKLGLTVHCEQNVGAACGFTDSAYQDAGAVIVSDRTLLLQEADILACVSVPSPADLPQLKKNALLIAPLDNEPDSPLLQWCQQQSITAFSMNLIPRISRAQSMDSLSSQANLAGYRAVLEGVAHFNRAIPMMMTAAGMIHPAKVLILGAGVAGLQAIATAKRLGAVVYAFDVRRAAKEQVESLGAEFIEVSTNEDSETSGGYAREMSDEYKKQQAELIHQYAKQADIVVTTALIPGRPAPVLITKETVNQMKPGSVIVDIATSRGGNCELSQRDEVIHHQGVTLVGYSNLAGFIPATASELYANNVINLLKLLVTSPDALTFNAEDDIVKQATLTHEGRYLPFQTTATKEAVNA</sequence>
<evidence type="ECO:0000259" key="13">
    <source>
        <dbReference type="SMART" id="SM01003"/>
    </source>
</evidence>
<evidence type="ECO:0000256" key="2">
    <source>
        <dbReference type="ARBA" id="ARBA00005689"/>
    </source>
</evidence>
<organism evidence="14 15">
    <name type="scientific">Legionella erythra</name>
    <dbReference type="NCBI Taxonomy" id="448"/>
    <lineage>
        <taxon>Bacteria</taxon>
        <taxon>Pseudomonadati</taxon>
        <taxon>Pseudomonadota</taxon>
        <taxon>Gammaproteobacteria</taxon>
        <taxon>Legionellales</taxon>
        <taxon>Legionellaceae</taxon>
        <taxon>Legionella</taxon>
    </lineage>
</organism>
<evidence type="ECO:0000256" key="9">
    <source>
        <dbReference type="ARBA" id="ARBA00071353"/>
    </source>
</evidence>
<dbReference type="GO" id="GO:0006740">
    <property type="term" value="P:NADPH regeneration"/>
    <property type="evidence" value="ECO:0007669"/>
    <property type="project" value="TreeGrafter"/>
</dbReference>
<dbReference type="Gene3D" id="3.40.50.720">
    <property type="entry name" value="NAD(P)-binding Rossmann-like Domain"/>
    <property type="match status" value="2"/>
</dbReference>
<dbReference type="GO" id="GO:0050661">
    <property type="term" value="F:NADP binding"/>
    <property type="evidence" value="ECO:0007669"/>
    <property type="project" value="TreeGrafter"/>
</dbReference>
<evidence type="ECO:0000256" key="8">
    <source>
        <dbReference type="ARBA" id="ARBA00048202"/>
    </source>
</evidence>
<dbReference type="SUPFAM" id="SSF52283">
    <property type="entry name" value="Formate/glycerate dehydrogenase catalytic domain-like"/>
    <property type="match status" value="1"/>
</dbReference>
<evidence type="ECO:0000256" key="3">
    <source>
        <dbReference type="ARBA" id="ARBA00012943"/>
    </source>
</evidence>
<keyword evidence="6" id="KW-1278">Translocase</keyword>
<evidence type="ECO:0000313" key="14">
    <source>
        <dbReference type="EMBL" id="KTC98753.1"/>
    </source>
</evidence>
<protein>
    <recommendedName>
        <fullName evidence="9">NAD(P) transhydrogenase subunit alpha part 1</fullName>
        <ecNumber evidence="3">7.1.1.1</ecNumber>
    </recommendedName>
    <alternativeName>
        <fullName evidence="11">Nicotinamide nucleotide transhydrogenase subunit alpha 1</fullName>
    </alternativeName>
    <alternativeName>
        <fullName evidence="10">Pyridine nucleotide transhydrogenase subunit alpha 1</fullName>
    </alternativeName>
</protein>
<keyword evidence="5" id="KW-0521">NADP</keyword>
<dbReference type="EC" id="7.1.1.1" evidence="3"/>
<comment type="similarity">
    <text evidence="2">Belongs to the AlaDH/PNT family.</text>
</comment>
<dbReference type="FunFam" id="3.40.50.720:FF:000188">
    <property type="entry name" value="NAD(P) transhydrogenase alpha subunit 1"/>
    <property type="match status" value="1"/>
</dbReference>
<evidence type="ECO:0000256" key="10">
    <source>
        <dbReference type="ARBA" id="ARBA00076996"/>
    </source>
</evidence>